<dbReference type="InterPro" id="IPR009739">
    <property type="entry name" value="LprI-like_N"/>
</dbReference>
<dbReference type="eggNOG" id="COG4461">
    <property type="taxonomic scope" value="Bacteria"/>
</dbReference>
<feature type="signal peptide" evidence="1">
    <location>
        <begin position="1"/>
        <end position="22"/>
    </location>
</feature>
<organism evidence="3 4">
    <name type="scientific">Desulfomonile tiedjei (strain ATCC 49306 / DSM 6799 / DCB-1)</name>
    <dbReference type="NCBI Taxonomy" id="706587"/>
    <lineage>
        <taxon>Bacteria</taxon>
        <taxon>Pseudomonadati</taxon>
        <taxon>Thermodesulfobacteriota</taxon>
        <taxon>Desulfomonilia</taxon>
        <taxon>Desulfomonilales</taxon>
        <taxon>Desulfomonilaceae</taxon>
        <taxon>Desulfomonile</taxon>
    </lineage>
</organism>
<reference evidence="4" key="1">
    <citation type="submission" date="2012-06" db="EMBL/GenBank/DDBJ databases">
        <title>Complete sequence of chromosome of Desulfomonile tiedjei DSM 6799.</title>
        <authorList>
            <person name="Lucas S."/>
            <person name="Copeland A."/>
            <person name="Lapidus A."/>
            <person name="Glavina del Rio T."/>
            <person name="Dalin E."/>
            <person name="Tice H."/>
            <person name="Bruce D."/>
            <person name="Goodwin L."/>
            <person name="Pitluck S."/>
            <person name="Peters L."/>
            <person name="Ovchinnikova G."/>
            <person name="Zeytun A."/>
            <person name="Lu M."/>
            <person name="Kyrpides N."/>
            <person name="Mavromatis K."/>
            <person name="Ivanova N."/>
            <person name="Brettin T."/>
            <person name="Detter J.C."/>
            <person name="Han C."/>
            <person name="Larimer F."/>
            <person name="Land M."/>
            <person name="Hauser L."/>
            <person name="Markowitz V."/>
            <person name="Cheng J.-F."/>
            <person name="Hugenholtz P."/>
            <person name="Woyke T."/>
            <person name="Wu D."/>
            <person name="Spring S."/>
            <person name="Schroeder M."/>
            <person name="Brambilla E."/>
            <person name="Klenk H.-P."/>
            <person name="Eisen J.A."/>
        </authorList>
    </citation>
    <scope>NUCLEOTIDE SEQUENCE [LARGE SCALE GENOMIC DNA]</scope>
    <source>
        <strain evidence="4">ATCC 49306 / DSM 6799 / DCB-1</strain>
    </source>
</reference>
<dbReference type="PANTHER" id="PTHR37549:SF1">
    <property type="entry name" value="LIPOPROTEIN LPRI"/>
    <property type="match status" value="1"/>
</dbReference>
<dbReference type="HOGENOM" id="CLU_650086_0_0_7"/>
<dbReference type="Gene3D" id="1.20.1270.180">
    <property type="match status" value="1"/>
</dbReference>
<gene>
    <name evidence="3" type="ordered locus">Desti_2165</name>
</gene>
<dbReference type="OrthoDB" id="5450120at2"/>
<dbReference type="KEGG" id="dti:Desti_2165"/>
<dbReference type="AlphaFoldDB" id="I4C5M1"/>
<evidence type="ECO:0000256" key="1">
    <source>
        <dbReference type="SAM" id="SignalP"/>
    </source>
</evidence>
<keyword evidence="4" id="KW-1185">Reference proteome</keyword>
<feature type="chain" id="PRO_5003687176" description="Lysozyme inhibitor LprI-like N-terminal domain-containing protein" evidence="1">
    <location>
        <begin position="23"/>
        <end position="422"/>
    </location>
</feature>
<protein>
    <recommendedName>
        <fullName evidence="2">Lysozyme inhibitor LprI-like N-terminal domain-containing protein</fullName>
    </recommendedName>
</protein>
<proteinExistence type="predicted"/>
<dbReference type="EMBL" id="CP003360">
    <property type="protein sequence ID" value="AFM24862.1"/>
    <property type="molecule type" value="Genomic_DNA"/>
</dbReference>
<sequence length="422" mass="46645">MKIHTLVPGIFLLLIITGNIHAASFDCEKATSEAEKLICADQTLSKSDEDLAALYAETLKRAADPLLLERQQRAWLSNVRDQCIDPSILKDAYVTRIKQLSSVLRTMSRGTAKTIKSDAEACQVVVDFVLDNLSVPPEDSQPTMEELERIFGKDTLGTLYGCSPSYWRHDFNNDGTPDHLIISVQGTAHVSVGYVLSGKKGSAVQEVGDYECYDLSVLNVGTRYYVLSHHGGRLGKLWRLSRSGEFMPVCKFSPRKEPMVELVAGKENGVCLEARLGRVHHARYGLTHGLGPLPLGAPNLSKDPIEGLALVDINNDGTPDNVVRIDFSRVGGRGCKGRDLAVTDATRTKIPDTKLNEILIDRAECDSNMDVFVYEGIAYVDLQDDSGNRQIYRIRGEKIETICEFSGHLLYDVVDVVEKSEE</sequence>
<evidence type="ECO:0000313" key="4">
    <source>
        <dbReference type="Proteomes" id="UP000006055"/>
    </source>
</evidence>
<evidence type="ECO:0000313" key="3">
    <source>
        <dbReference type="EMBL" id="AFM24862.1"/>
    </source>
</evidence>
<dbReference type="PANTHER" id="PTHR37549">
    <property type="entry name" value="LIPOPROTEIN LPRI"/>
    <property type="match status" value="1"/>
</dbReference>
<dbReference type="RefSeq" id="WP_014810005.1">
    <property type="nucleotide sequence ID" value="NC_018025.1"/>
</dbReference>
<evidence type="ECO:0000259" key="2">
    <source>
        <dbReference type="Pfam" id="PF07007"/>
    </source>
</evidence>
<dbReference type="Pfam" id="PF07007">
    <property type="entry name" value="LprI"/>
    <property type="match status" value="1"/>
</dbReference>
<accession>I4C5M1</accession>
<name>I4C5M1_DESTA</name>
<keyword evidence="1" id="KW-0732">Signal</keyword>
<dbReference type="Proteomes" id="UP000006055">
    <property type="component" value="Chromosome"/>
</dbReference>
<dbReference type="GO" id="GO:0005576">
    <property type="term" value="C:extracellular region"/>
    <property type="evidence" value="ECO:0007669"/>
    <property type="project" value="TreeGrafter"/>
</dbReference>
<feature type="domain" description="Lysozyme inhibitor LprI-like N-terminal" evidence="2">
    <location>
        <begin position="27"/>
        <end position="83"/>
    </location>
</feature>
<dbReference type="InterPro" id="IPR052755">
    <property type="entry name" value="Lysozyme_Inhibitor_LprI"/>
</dbReference>